<keyword evidence="1" id="KW-0507">mRNA processing</keyword>
<feature type="compositionally biased region" description="Basic and acidic residues" evidence="2">
    <location>
        <begin position="70"/>
        <end position="98"/>
    </location>
</feature>
<dbReference type="SUPFAM" id="SSF57756">
    <property type="entry name" value="Retrovirus zinc finger-like domains"/>
    <property type="match status" value="1"/>
</dbReference>
<reference evidence="3 4" key="1">
    <citation type="journal article" date="2024" name="J Genomics">
        <title>Draft genome sequencing and assembly of Favolaschia claudopus CIRM-BRFM 2984 isolated from oak limbs.</title>
        <authorList>
            <person name="Navarro D."/>
            <person name="Drula E."/>
            <person name="Chaduli D."/>
            <person name="Cazenave R."/>
            <person name="Ahrendt S."/>
            <person name="Wang J."/>
            <person name="Lipzen A."/>
            <person name="Daum C."/>
            <person name="Barry K."/>
            <person name="Grigoriev I.V."/>
            <person name="Favel A."/>
            <person name="Rosso M.N."/>
            <person name="Martin F."/>
        </authorList>
    </citation>
    <scope>NUCLEOTIDE SEQUENCE [LARGE SCALE GENOMIC DNA]</scope>
    <source>
        <strain evidence="3 4">CIRM-BRFM 2984</strain>
    </source>
</reference>
<dbReference type="AlphaFoldDB" id="A0AAW0D9X3"/>
<dbReference type="PANTHER" id="PTHR13491">
    <property type="entry name" value="ZCCHC10 PROTEIN"/>
    <property type="match status" value="1"/>
</dbReference>
<proteinExistence type="predicted"/>
<gene>
    <name evidence="3" type="ORF">R3P38DRAFT_2868804</name>
</gene>
<organism evidence="3 4">
    <name type="scientific">Favolaschia claudopus</name>
    <dbReference type="NCBI Taxonomy" id="2862362"/>
    <lineage>
        <taxon>Eukaryota</taxon>
        <taxon>Fungi</taxon>
        <taxon>Dikarya</taxon>
        <taxon>Basidiomycota</taxon>
        <taxon>Agaricomycotina</taxon>
        <taxon>Agaricomycetes</taxon>
        <taxon>Agaricomycetidae</taxon>
        <taxon>Agaricales</taxon>
        <taxon>Marasmiineae</taxon>
        <taxon>Mycenaceae</taxon>
        <taxon>Favolaschia</taxon>
    </lineage>
</organism>
<evidence type="ECO:0000313" key="3">
    <source>
        <dbReference type="EMBL" id="KAK7048348.1"/>
    </source>
</evidence>
<dbReference type="GO" id="GO:0006397">
    <property type="term" value="P:mRNA processing"/>
    <property type="evidence" value="ECO:0007669"/>
    <property type="project" value="UniProtKB-KW"/>
</dbReference>
<sequence length="160" mass="17904">MSRYAPHRPSTRPASSSTVCQKCLKTGHFIYECKSERPYVSRPSRTQQLENPNALAKLKAAGKPSVEVPEEFKKKDGTANRILEEKAKEREKGKERESKRAKRSSSSSDSDSGSDSDSSSSSSSESSDSGSRSSSSNRSRERDRKRRVPTRRDRSRSDSR</sequence>
<dbReference type="GO" id="GO:0003676">
    <property type="term" value="F:nucleic acid binding"/>
    <property type="evidence" value="ECO:0007669"/>
    <property type="project" value="InterPro"/>
</dbReference>
<feature type="compositionally biased region" description="Basic and acidic residues" evidence="2">
    <location>
        <begin position="150"/>
        <end position="160"/>
    </location>
</feature>
<keyword evidence="4" id="KW-1185">Reference proteome</keyword>
<dbReference type="Proteomes" id="UP001362999">
    <property type="component" value="Unassembled WGS sequence"/>
</dbReference>
<dbReference type="GO" id="GO:0008270">
    <property type="term" value="F:zinc ion binding"/>
    <property type="evidence" value="ECO:0007669"/>
    <property type="project" value="InterPro"/>
</dbReference>
<dbReference type="Pfam" id="PF13917">
    <property type="entry name" value="zf-CCHC_3"/>
    <property type="match status" value="1"/>
</dbReference>
<evidence type="ECO:0000256" key="2">
    <source>
        <dbReference type="SAM" id="MobiDB-lite"/>
    </source>
</evidence>
<evidence type="ECO:0000256" key="1">
    <source>
        <dbReference type="ARBA" id="ARBA00022664"/>
    </source>
</evidence>
<feature type="region of interest" description="Disordered" evidence="2">
    <location>
        <begin position="36"/>
        <end position="160"/>
    </location>
</feature>
<name>A0AAW0D9X3_9AGAR</name>
<dbReference type="PANTHER" id="PTHR13491:SF0">
    <property type="entry name" value="ZINC FINGER CCHC DOMAIN-CONTAINING PROTEIN 10"/>
    <property type="match status" value="1"/>
</dbReference>
<evidence type="ECO:0000313" key="4">
    <source>
        <dbReference type="Proteomes" id="UP001362999"/>
    </source>
</evidence>
<dbReference type="InterPro" id="IPR036875">
    <property type="entry name" value="Znf_CCHC_sf"/>
</dbReference>
<accession>A0AAW0D9X3</accession>
<dbReference type="EMBL" id="JAWWNJ010000009">
    <property type="protein sequence ID" value="KAK7048348.1"/>
    <property type="molecule type" value="Genomic_DNA"/>
</dbReference>
<comment type="caution">
    <text evidence="3">The sequence shown here is derived from an EMBL/GenBank/DDBJ whole genome shotgun (WGS) entry which is preliminary data.</text>
</comment>
<protein>
    <submittedName>
        <fullName evidence="3">SHSP domain-containing protein</fullName>
    </submittedName>
</protein>
<dbReference type="InterPro" id="IPR039715">
    <property type="entry name" value="ZCCHC10"/>
</dbReference>
<feature type="compositionally biased region" description="Low complexity" evidence="2">
    <location>
        <begin position="104"/>
        <end position="137"/>
    </location>
</feature>